<comment type="catalytic activity">
    <reaction evidence="5">
        <text>a 5'-end (N(2),N(7)-dimethyl 5'-triphosphoguanosine)-ribonucleoside in snRNA + S-adenosyl-L-methionine = a 5'-end (N(2),N(2),N(7)-trimethyl 5'-triphosphoguanosine)-ribonucleoside in snRNA + S-adenosyl-L-homocysteine + H(+)</text>
        <dbReference type="Rhea" id="RHEA:78479"/>
        <dbReference type="Rhea" id="RHEA-COMP:19087"/>
        <dbReference type="Rhea" id="RHEA-COMP:19089"/>
        <dbReference type="ChEBI" id="CHEBI:15378"/>
        <dbReference type="ChEBI" id="CHEBI:57856"/>
        <dbReference type="ChEBI" id="CHEBI:59789"/>
        <dbReference type="ChEBI" id="CHEBI:167623"/>
        <dbReference type="ChEBI" id="CHEBI:172880"/>
    </reaction>
    <physiologicalReaction direction="left-to-right" evidence="5">
        <dbReference type="Rhea" id="RHEA:78480"/>
    </physiologicalReaction>
</comment>
<dbReference type="Proteomes" id="UP001230188">
    <property type="component" value="Unassembled WGS sequence"/>
</dbReference>
<keyword evidence="9" id="KW-1185">Reference proteome</keyword>
<dbReference type="InterPro" id="IPR019012">
    <property type="entry name" value="RNA_cap_Gua-N2-MeTrfase"/>
</dbReference>
<protein>
    <recommendedName>
        <fullName evidence="1">Trimethylguanosine synthase</fullName>
    </recommendedName>
    <alternativeName>
        <fullName evidence="7">Cap-specific guanine-N(2) methyltransferase</fullName>
    </alternativeName>
</protein>
<evidence type="ECO:0000256" key="5">
    <source>
        <dbReference type="ARBA" id="ARBA00048763"/>
    </source>
</evidence>
<name>A0AAD7UGY8_9STRA</name>
<gene>
    <name evidence="8" type="ORF">CTAYLR_004200</name>
</gene>
<evidence type="ECO:0000256" key="6">
    <source>
        <dbReference type="ARBA" id="ARBA00049075"/>
    </source>
</evidence>
<dbReference type="PANTHER" id="PTHR14741:SF32">
    <property type="entry name" value="TRIMETHYLGUANOSINE SYNTHASE"/>
    <property type="match status" value="1"/>
</dbReference>
<dbReference type="GO" id="GO:0071164">
    <property type="term" value="F:RNA cap trimethylguanosine synthase activity"/>
    <property type="evidence" value="ECO:0007669"/>
    <property type="project" value="TreeGrafter"/>
</dbReference>
<evidence type="ECO:0000313" key="9">
    <source>
        <dbReference type="Proteomes" id="UP001230188"/>
    </source>
</evidence>
<evidence type="ECO:0000256" key="7">
    <source>
        <dbReference type="ARBA" id="ARBA00049790"/>
    </source>
</evidence>
<organism evidence="8 9">
    <name type="scientific">Chrysophaeum taylorii</name>
    <dbReference type="NCBI Taxonomy" id="2483200"/>
    <lineage>
        <taxon>Eukaryota</taxon>
        <taxon>Sar</taxon>
        <taxon>Stramenopiles</taxon>
        <taxon>Ochrophyta</taxon>
        <taxon>Pelagophyceae</taxon>
        <taxon>Pelagomonadales</taxon>
        <taxon>Pelagomonadaceae</taxon>
        <taxon>Chrysophaeum</taxon>
    </lineage>
</organism>
<evidence type="ECO:0000256" key="3">
    <source>
        <dbReference type="ARBA" id="ARBA00047418"/>
    </source>
</evidence>
<accession>A0AAD7UGY8</accession>
<dbReference type="GO" id="GO:0005634">
    <property type="term" value="C:nucleus"/>
    <property type="evidence" value="ECO:0007669"/>
    <property type="project" value="TreeGrafter"/>
</dbReference>
<dbReference type="Pfam" id="PF09445">
    <property type="entry name" value="Methyltransf_15"/>
    <property type="match status" value="1"/>
</dbReference>
<dbReference type="AlphaFoldDB" id="A0AAD7UGY8"/>
<comment type="similarity">
    <text evidence="2">Belongs to the methyltransferase superfamily. Trimethylguanosine synthase family.</text>
</comment>
<dbReference type="EMBL" id="JAQMWT010000308">
    <property type="protein sequence ID" value="KAJ8605906.1"/>
    <property type="molecule type" value="Genomic_DNA"/>
</dbReference>
<reference evidence="8" key="1">
    <citation type="submission" date="2023-01" db="EMBL/GenBank/DDBJ databases">
        <title>Metagenome sequencing of chrysophaentin producing Chrysophaeum taylorii.</title>
        <authorList>
            <person name="Davison J."/>
            <person name="Bewley C."/>
        </authorList>
    </citation>
    <scope>NUCLEOTIDE SEQUENCE</scope>
    <source>
        <strain evidence="8">NIES-1699</strain>
    </source>
</reference>
<dbReference type="SUPFAM" id="SSF53335">
    <property type="entry name" value="S-adenosyl-L-methionine-dependent methyltransferases"/>
    <property type="match status" value="1"/>
</dbReference>
<dbReference type="Gene3D" id="3.40.50.150">
    <property type="entry name" value="Vaccinia Virus protein VP39"/>
    <property type="match status" value="1"/>
</dbReference>
<proteinExistence type="inferred from homology"/>
<evidence type="ECO:0000256" key="4">
    <source>
        <dbReference type="ARBA" id="ARBA00048740"/>
    </source>
</evidence>
<dbReference type="PANTHER" id="PTHR14741">
    <property type="entry name" value="S-ADENOSYLMETHIONINE-DEPENDENT METHYLTRANSFERASE RELATED"/>
    <property type="match status" value="1"/>
</dbReference>
<evidence type="ECO:0000313" key="8">
    <source>
        <dbReference type="EMBL" id="KAJ8605906.1"/>
    </source>
</evidence>
<comment type="caution">
    <text evidence="8">The sequence shown here is derived from an EMBL/GenBank/DDBJ whole genome shotgun (WGS) entry which is preliminary data.</text>
</comment>
<comment type="catalytic activity">
    <reaction evidence="4">
        <text>a 5'-end (N(7)-methyl 5'-triphosphoguanosine)-ribonucleoside in snoRNA + S-adenosyl-L-methionine = a 5'-end (N(2),N(7)-dimethyl 5'-triphosphoguanosine)-ribonucleoside in snoRNA + S-adenosyl-L-homocysteine + H(+)</text>
        <dbReference type="Rhea" id="RHEA:78475"/>
        <dbReference type="Rhea" id="RHEA-COMP:19086"/>
        <dbReference type="Rhea" id="RHEA-COMP:19088"/>
        <dbReference type="ChEBI" id="CHEBI:15378"/>
        <dbReference type="ChEBI" id="CHEBI:57856"/>
        <dbReference type="ChEBI" id="CHEBI:59789"/>
        <dbReference type="ChEBI" id="CHEBI:156461"/>
        <dbReference type="ChEBI" id="CHEBI:172880"/>
    </reaction>
    <physiologicalReaction direction="left-to-right" evidence="4">
        <dbReference type="Rhea" id="RHEA:78476"/>
    </physiologicalReaction>
</comment>
<sequence>MRTEASQVAETERRVESQDRRIEALARCVVLEAASAAVACAADEEQLARLDLRLKLRANELPLQFGKVRRKVRVGDACEVSGRACLVVEDRGSAVVVEWVGYDRRETVAARAVRKTRKKKKTSKYWAQRHNLFSLFDAGVVIPDDESWFSVSPEPIAKATAARCRGKLVVDAFCGCGGNAIQFALAGARVLGIDKDPTKLGAAKHNARIYGADVDLVLGDALALLPNIRSDVVFLSPPWGGPTYPDPFDPQSDIRVGQCDGLGLAALALKAAPNLVLFLPRTVPAALAARFARNLRVWSGELEANLLNNKLKAKTLYLGPLFEVDGVCRNLKKAVN</sequence>
<comment type="catalytic activity">
    <reaction evidence="3">
        <text>a 5'-end (N(2),N(7)-dimethyl 5'-triphosphoguanosine)-ribonucleoside in snoRNA + S-adenosyl-L-methionine = a 5'-end (N(2),N(2),N(7)-trimethyl 5'-triphosphoguanosine)-ribonucleoside in snoRNA + S-adenosyl-L-homocysteine + H(+)</text>
        <dbReference type="Rhea" id="RHEA:78507"/>
        <dbReference type="Rhea" id="RHEA-COMP:19088"/>
        <dbReference type="Rhea" id="RHEA-COMP:19090"/>
        <dbReference type="ChEBI" id="CHEBI:15378"/>
        <dbReference type="ChEBI" id="CHEBI:57856"/>
        <dbReference type="ChEBI" id="CHEBI:59789"/>
        <dbReference type="ChEBI" id="CHEBI:167623"/>
        <dbReference type="ChEBI" id="CHEBI:172880"/>
    </reaction>
    <physiologicalReaction direction="left-to-right" evidence="3">
        <dbReference type="Rhea" id="RHEA:78508"/>
    </physiologicalReaction>
</comment>
<evidence type="ECO:0000256" key="2">
    <source>
        <dbReference type="ARBA" id="ARBA00025783"/>
    </source>
</evidence>
<evidence type="ECO:0000256" key="1">
    <source>
        <dbReference type="ARBA" id="ARBA00018517"/>
    </source>
</evidence>
<dbReference type="CDD" id="cd02440">
    <property type="entry name" value="AdoMet_MTases"/>
    <property type="match status" value="1"/>
</dbReference>
<dbReference type="InterPro" id="IPR029063">
    <property type="entry name" value="SAM-dependent_MTases_sf"/>
</dbReference>
<comment type="catalytic activity">
    <reaction evidence="6">
        <text>a 5'-end (N(7)-methyl 5'-triphosphoguanosine)-ribonucleoside in snRNA + S-adenosyl-L-methionine = a 5'-end (N(2),N(7)-dimethyl 5'-triphosphoguanosine)-ribonucleoside in snRNA + S-adenosyl-L-homocysteine + H(+)</text>
        <dbReference type="Rhea" id="RHEA:78471"/>
        <dbReference type="Rhea" id="RHEA-COMP:19085"/>
        <dbReference type="Rhea" id="RHEA-COMP:19087"/>
        <dbReference type="ChEBI" id="CHEBI:15378"/>
        <dbReference type="ChEBI" id="CHEBI:57856"/>
        <dbReference type="ChEBI" id="CHEBI:59789"/>
        <dbReference type="ChEBI" id="CHEBI:156461"/>
        <dbReference type="ChEBI" id="CHEBI:172880"/>
    </reaction>
    <physiologicalReaction direction="left-to-right" evidence="6">
        <dbReference type="Rhea" id="RHEA:78472"/>
    </physiologicalReaction>
</comment>